<feature type="non-terminal residue" evidence="1">
    <location>
        <position position="1"/>
    </location>
</feature>
<proteinExistence type="predicted"/>
<accession>A0ACA9K263</accession>
<name>A0ACA9K263_9GLOM</name>
<evidence type="ECO:0000313" key="1">
    <source>
        <dbReference type="EMBL" id="CAG8447635.1"/>
    </source>
</evidence>
<protein>
    <submittedName>
        <fullName evidence="1">15333_t:CDS:1</fullName>
    </submittedName>
</protein>
<evidence type="ECO:0000313" key="2">
    <source>
        <dbReference type="Proteomes" id="UP000789702"/>
    </source>
</evidence>
<gene>
    <name evidence="1" type="ORF">DHETER_LOCUS663</name>
</gene>
<reference evidence="1" key="1">
    <citation type="submission" date="2021-06" db="EMBL/GenBank/DDBJ databases">
        <authorList>
            <person name="Kallberg Y."/>
            <person name="Tangrot J."/>
            <person name="Rosling A."/>
        </authorList>
    </citation>
    <scope>NUCLEOTIDE SEQUENCE</scope>
    <source>
        <strain evidence="1">IL203A</strain>
    </source>
</reference>
<keyword evidence="2" id="KW-1185">Reference proteome</keyword>
<comment type="caution">
    <text evidence="1">The sequence shown here is derived from an EMBL/GenBank/DDBJ whole genome shotgun (WGS) entry which is preliminary data.</text>
</comment>
<sequence>FNFQHNQLFIEAADSSSNESNNNIDLDSDNKSTSHYNHSKSDDWVRNILFNYDEIRFRRTLRMNKSTFFALVNQIKNHSVFHSNSNNLQTEVKIQLAVTLHRLGSPSTIWTNSILFGIAEGTVHLFMDRVITAIRSLKSQYIQWPSGDYKKEIYNEFEQMQGLLLVIGAIDGSHIPVFQAPDRVNKDVYFSRKHKYGIHLQGIVDHRGHFSHYDIGWPASVHDAKVFQNSSIYNQQNIFFEGEEYLLGDSAYPLLPFIMTPFKVPSGLQQQQQINYNIKHSKTRVVVEQAFGRLIAIFLFLKEIRIRNPSKGVELIDIALILHNFIEKHGDTWGQSDYDDNQIEIQPEEDLELIEQSLELNDRILNQKEYAKIKRQNLLELLNF</sequence>
<dbReference type="EMBL" id="CAJVPU010000340">
    <property type="protein sequence ID" value="CAG8447635.1"/>
    <property type="molecule type" value="Genomic_DNA"/>
</dbReference>
<organism evidence="1 2">
    <name type="scientific">Dentiscutata heterogama</name>
    <dbReference type="NCBI Taxonomy" id="1316150"/>
    <lineage>
        <taxon>Eukaryota</taxon>
        <taxon>Fungi</taxon>
        <taxon>Fungi incertae sedis</taxon>
        <taxon>Mucoromycota</taxon>
        <taxon>Glomeromycotina</taxon>
        <taxon>Glomeromycetes</taxon>
        <taxon>Diversisporales</taxon>
        <taxon>Gigasporaceae</taxon>
        <taxon>Dentiscutata</taxon>
    </lineage>
</organism>
<dbReference type="Proteomes" id="UP000789702">
    <property type="component" value="Unassembled WGS sequence"/>
</dbReference>